<comment type="caution">
    <text evidence="3">The sequence shown here is derived from an EMBL/GenBank/DDBJ whole genome shotgun (WGS) entry which is preliminary data.</text>
</comment>
<dbReference type="PANTHER" id="PTHR13138">
    <property type="entry name" value="PROTEIN LIN1"/>
    <property type="match status" value="1"/>
</dbReference>
<proteinExistence type="predicted"/>
<accession>A0A9W6SVM6</accession>
<protein>
    <submittedName>
        <fullName evidence="3">Unnamed protein product</fullName>
    </submittedName>
</protein>
<feature type="region of interest" description="Disordered" evidence="1">
    <location>
        <begin position="131"/>
        <end position="151"/>
    </location>
</feature>
<dbReference type="Gene3D" id="3.30.1490.40">
    <property type="match status" value="1"/>
</dbReference>
<evidence type="ECO:0000313" key="4">
    <source>
        <dbReference type="Proteomes" id="UP001165120"/>
    </source>
</evidence>
<name>A0A9W6SVM6_CANBO</name>
<dbReference type="SMART" id="SM00444">
    <property type="entry name" value="GYF"/>
    <property type="match status" value="1"/>
</dbReference>
<organism evidence="3 4">
    <name type="scientific">Candida boidinii</name>
    <name type="common">Yeast</name>
    <dbReference type="NCBI Taxonomy" id="5477"/>
    <lineage>
        <taxon>Eukaryota</taxon>
        <taxon>Fungi</taxon>
        <taxon>Dikarya</taxon>
        <taxon>Ascomycota</taxon>
        <taxon>Saccharomycotina</taxon>
        <taxon>Pichiomycetes</taxon>
        <taxon>Pichiales</taxon>
        <taxon>Pichiaceae</taxon>
        <taxon>Ogataea</taxon>
        <taxon>Ogataea/Candida clade</taxon>
    </lineage>
</organism>
<dbReference type="GO" id="GO:0005682">
    <property type="term" value="C:U5 snRNP"/>
    <property type="evidence" value="ECO:0007669"/>
    <property type="project" value="InterPro"/>
</dbReference>
<feature type="domain" description="GYF" evidence="2">
    <location>
        <begin position="451"/>
        <end position="506"/>
    </location>
</feature>
<dbReference type="PROSITE" id="PS50829">
    <property type="entry name" value="GYF"/>
    <property type="match status" value="1"/>
</dbReference>
<feature type="region of interest" description="Disordered" evidence="1">
    <location>
        <begin position="16"/>
        <end position="94"/>
    </location>
</feature>
<gene>
    <name evidence="3" type="ORF">Cboi02_000046800</name>
</gene>
<dbReference type="InterPro" id="IPR035445">
    <property type="entry name" value="GYF-like_dom_sf"/>
</dbReference>
<sequence length="506" mass="58934">MDVQLTEDQLLRGDLEERKRSKKKTINVNDYSSDSDEDDDEGVKDYELGPNGNNKNASKLKSGDDIDDDDMFASGSDDEVPVGADKESKQAVKKTTKDGIKLMDMDEFEKSLNSKEEDKLQTVNLSSNTGEAADLFDEKDTESEIRDKYKDPEYRRKESEYYNNPEDFDIYVGDRLKFKKKEPKIESFDLKKEMKRGDFDESGNYILKKRGKNSEDESGEDDDDDDDYDDDNDDEDDDDIATNKSRSKEAWLLNVSQKDIEKAKQVERDRTERQKQKYILERSKLRDFPTEKILFDLIKLLQIAETPLEALQRLNEIIMKEKKDAKRQKRLHRNRVTENNDRTGLQGDADAIYAKSLFDITKQTINQISENCDMLAKRNFTKVYETSREELMRDYRRLYGKDFAVVDDEDTKSKRKYDKVASDGDASDVEEFSLTKESEPMEPIPASDKSHIQWEYYWGEDPDTIYGPFTTDEMAAWSDSYFLEQEVFVRRVGTDDTFSNIRDVTL</sequence>
<feature type="compositionally biased region" description="Basic and acidic residues" evidence="1">
    <location>
        <begin position="84"/>
        <end position="94"/>
    </location>
</feature>
<dbReference type="Pfam" id="PF02213">
    <property type="entry name" value="GYF"/>
    <property type="match status" value="1"/>
</dbReference>
<feature type="compositionally biased region" description="Acidic residues" evidence="1">
    <location>
        <begin position="33"/>
        <end position="42"/>
    </location>
</feature>
<evidence type="ECO:0000259" key="2">
    <source>
        <dbReference type="PROSITE" id="PS50829"/>
    </source>
</evidence>
<evidence type="ECO:0000256" key="1">
    <source>
        <dbReference type="SAM" id="MobiDB-lite"/>
    </source>
</evidence>
<reference evidence="3" key="1">
    <citation type="submission" date="2023-04" db="EMBL/GenBank/DDBJ databases">
        <title>Candida boidinii NBRC 10035.</title>
        <authorList>
            <person name="Ichikawa N."/>
            <person name="Sato H."/>
            <person name="Tonouchi N."/>
        </authorList>
    </citation>
    <scope>NUCLEOTIDE SEQUENCE</scope>
    <source>
        <strain evidence="3">NBRC 10035</strain>
    </source>
</reference>
<feature type="compositionally biased region" description="Acidic residues" evidence="1">
    <location>
        <begin position="216"/>
        <end position="240"/>
    </location>
</feature>
<dbReference type="PANTHER" id="PTHR13138:SF3">
    <property type="entry name" value="CD2 ANTIGEN CYTOPLASMIC TAIL-BINDING PROTEIN 2"/>
    <property type="match status" value="1"/>
</dbReference>
<dbReference type="EMBL" id="BSXN01000087">
    <property type="protein sequence ID" value="GME67035.1"/>
    <property type="molecule type" value="Genomic_DNA"/>
</dbReference>
<feature type="region of interest" description="Disordered" evidence="1">
    <location>
        <begin position="203"/>
        <end position="243"/>
    </location>
</feature>
<dbReference type="SUPFAM" id="SSF55277">
    <property type="entry name" value="GYF domain"/>
    <property type="match status" value="1"/>
</dbReference>
<keyword evidence="4" id="KW-1185">Reference proteome</keyword>
<dbReference type="Proteomes" id="UP001165120">
    <property type="component" value="Unassembled WGS sequence"/>
</dbReference>
<dbReference type="InterPro" id="IPR039905">
    <property type="entry name" value="CD2BP2/Lin1"/>
</dbReference>
<dbReference type="AlphaFoldDB" id="A0A9W6SVM6"/>
<dbReference type="InterPro" id="IPR003169">
    <property type="entry name" value="GYF"/>
</dbReference>
<feature type="compositionally biased region" description="Acidic residues" evidence="1">
    <location>
        <begin position="65"/>
        <end position="80"/>
    </location>
</feature>
<evidence type="ECO:0000313" key="3">
    <source>
        <dbReference type="EMBL" id="GME67035.1"/>
    </source>
</evidence>
<feature type="compositionally biased region" description="Basic and acidic residues" evidence="1">
    <location>
        <begin position="136"/>
        <end position="151"/>
    </location>
</feature>